<dbReference type="Proteomes" id="UP000731907">
    <property type="component" value="Unassembled WGS sequence"/>
</dbReference>
<comment type="caution">
    <text evidence="2">The sequence shown here is derived from an EMBL/GenBank/DDBJ whole genome shotgun (WGS) entry which is preliminary data.</text>
</comment>
<keyword evidence="3" id="KW-1185">Reference proteome</keyword>
<evidence type="ECO:0000313" key="3">
    <source>
        <dbReference type="Proteomes" id="UP000731907"/>
    </source>
</evidence>
<proteinExistence type="predicted"/>
<accession>A0ABS6J5X2</accession>
<organism evidence="2 3">
    <name type="scientific">Paragemmobacter amnigenus</name>
    <dbReference type="NCBI Taxonomy" id="2852097"/>
    <lineage>
        <taxon>Bacteria</taxon>
        <taxon>Pseudomonadati</taxon>
        <taxon>Pseudomonadota</taxon>
        <taxon>Alphaproteobacteria</taxon>
        <taxon>Rhodobacterales</taxon>
        <taxon>Paracoccaceae</taxon>
        <taxon>Paragemmobacter</taxon>
    </lineage>
</organism>
<dbReference type="EC" id="6.3.4.20" evidence="2"/>
<gene>
    <name evidence="2" type="ORF">GU927_013755</name>
</gene>
<dbReference type="EMBL" id="JAAATX020000009">
    <property type="protein sequence ID" value="MBU9698912.1"/>
    <property type="molecule type" value="Genomic_DNA"/>
</dbReference>
<dbReference type="SUPFAM" id="SSF52402">
    <property type="entry name" value="Adenine nucleotide alpha hydrolases-like"/>
    <property type="match status" value="1"/>
</dbReference>
<protein>
    <submittedName>
        <fullName evidence="2">7-cyano-7-deazaguanine synthase</fullName>
        <ecNumber evidence="2">6.3.4.20</ecNumber>
    </submittedName>
</protein>
<dbReference type="Pfam" id="PF06508">
    <property type="entry name" value="QueC"/>
    <property type="match status" value="1"/>
</dbReference>
<evidence type="ECO:0000256" key="1">
    <source>
        <dbReference type="ARBA" id="ARBA00022785"/>
    </source>
</evidence>
<keyword evidence="2" id="KW-0436">Ligase</keyword>
<evidence type="ECO:0000313" key="2">
    <source>
        <dbReference type="EMBL" id="MBU9698912.1"/>
    </source>
</evidence>
<name>A0ABS6J5X2_9RHOB</name>
<keyword evidence="1" id="KW-0671">Queuosine biosynthesis</keyword>
<dbReference type="InterPro" id="IPR014729">
    <property type="entry name" value="Rossmann-like_a/b/a_fold"/>
</dbReference>
<dbReference type="Gene3D" id="3.40.50.620">
    <property type="entry name" value="HUPs"/>
    <property type="match status" value="1"/>
</dbReference>
<sequence length="452" mass="50217">MARNASPSQTRIEVLATGETASIPDSVPLRLDHELKFSIDALNSYAVADFDPLVFDAMVLAGGIEFADRFRKRSSESWARNLAVSIPVHDLARWEKPDVRSTLVSALNFLTGDDWHISFRQRRTRETLPRQQQLDLHPGVRATLAYSDGMDSRAVNGLVRATYKSSLVLVRLGSKKKGRPQRGQPFTALPYRFSRRIHSAETSARNRGFKFSLVSGLAAYICGAGECIVPESGQGALGPVLASVGQIYPDYRNHPAFLLRMSDFLEALLGRRIEYVFPRLWNTKAETLASYISLGPASVDWKNTISCWKGSQWSSIDGKFRQCGACAACLLRRMSVHAAGQAEPPDTYIAFDLGAATLADAVNPRFGKLNRAFREYLIAAVLHMEHLAELALPENTPHLRRQARILSGAVGLPPGEVETRLARMLGKHADEWNSYVDSLGDRSLVRQWARRN</sequence>
<reference evidence="2 3" key="1">
    <citation type="submission" date="2021-06" db="EMBL/GenBank/DDBJ databases">
        <title>Rhodobacteraceae bacterium strain HSP-20.</title>
        <authorList>
            <person name="Chen W.-M."/>
        </authorList>
    </citation>
    <scope>NUCLEOTIDE SEQUENCE [LARGE SCALE GENOMIC DNA]</scope>
    <source>
        <strain evidence="2 3">HSP-20</strain>
    </source>
</reference>
<dbReference type="InterPro" id="IPR018317">
    <property type="entry name" value="QueC"/>
</dbReference>
<dbReference type="GO" id="GO:0016874">
    <property type="term" value="F:ligase activity"/>
    <property type="evidence" value="ECO:0007669"/>
    <property type="project" value="UniProtKB-KW"/>
</dbReference>
<dbReference type="RefSeq" id="WP_161763017.1">
    <property type="nucleotide sequence ID" value="NZ_JAAATX020000009.1"/>
</dbReference>